<comment type="caution">
    <text evidence="3">The sequence shown here is derived from an EMBL/GenBank/DDBJ whole genome shotgun (WGS) entry which is preliminary data.</text>
</comment>
<feature type="chain" id="PRO_5033327123" description="Inhibitor I9 domain-containing protein" evidence="1">
    <location>
        <begin position="19"/>
        <end position="133"/>
    </location>
</feature>
<dbReference type="EMBL" id="MBFT01000087">
    <property type="protein sequence ID" value="PVU98226.1"/>
    <property type="molecule type" value="Genomic_DNA"/>
</dbReference>
<feature type="domain" description="Inhibitor I9" evidence="2">
    <location>
        <begin position="46"/>
        <end position="132"/>
    </location>
</feature>
<keyword evidence="1" id="KW-0732">Signal</keyword>
<evidence type="ECO:0000259" key="2">
    <source>
        <dbReference type="Pfam" id="PF05922"/>
    </source>
</evidence>
<dbReference type="SUPFAM" id="SSF54897">
    <property type="entry name" value="Protease propeptides/inhibitors"/>
    <property type="match status" value="1"/>
</dbReference>
<evidence type="ECO:0000313" key="3">
    <source>
        <dbReference type="EMBL" id="PVU87653.1"/>
    </source>
</evidence>
<proteinExistence type="predicted"/>
<dbReference type="Pfam" id="PF05922">
    <property type="entry name" value="Inhibitor_I9"/>
    <property type="match status" value="1"/>
</dbReference>
<dbReference type="AlphaFoldDB" id="A0A2T9Y5P5"/>
<sequence>MNFTTLILYFLLPIVSLATDVCPDAKLNCKNPNSNPSLCVKNVEGYIVVLNPGFSANGDTSNTNTLSEHVSWIKEEIKDYAINNGASSVGFGQEFSIGSFIGYNANLNVDLVSRICNRKDVKYVEHDLKVTIS</sequence>
<evidence type="ECO:0000313" key="5">
    <source>
        <dbReference type="Proteomes" id="UP000245699"/>
    </source>
</evidence>
<organism evidence="3 5">
    <name type="scientific">Furculomyces boomerangus</name>
    <dbReference type="NCBI Taxonomy" id="61424"/>
    <lineage>
        <taxon>Eukaryota</taxon>
        <taxon>Fungi</taxon>
        <taxon>Fungi incertae sedis</taxon>
        <taxon>Zoopagomycota</taxon>
        <taxon>Kickxellomycotina</taxon>
        <taxon>Harpellomycetes</taxon>
        <taxon>Harpellales</taxon>
        <taxon>Harpellaceae</taxon>
        <taxon>Furculomyces</taxon>
    </lineage>
</organism>
<reference evidence="3 5" key="1">
    <citation type="journal article" date="2018" name="MBio">
        <title>Comparative Genomics Reveals the Core Gene Toolbox for the Fungus-Insect Symbiosis.</title>
        <authorList>
            <person name="Wang Y."/>
            <person name="Stata M."/>
            <person name="Wang W."/>
            <person name="Stajich J.E."/>
            <person name="White M.M."/>
            <person name="Moncalvo J.M."/>
        </authorList>
    </citation>
    <scope>NUCLEOTIDE SEQUENCE [LARGE SCALE GENOMIC DNA]</scope>
    <source>
        <strain evidence="3 5">AUS-77-4</strain>
    </source>
</reference>
<dbReference type="OrthoDB" id="5556300at2759"/>
<evidence type="ECO:0000256" key="1">
    <source>
        <dbReference type="SAM" id="SignalP"/>
    </source>
</evidence>
<name>A0A2T9Y5P5_9FUNG</name>
<feature type="signal peptide" evidence="1">
    <location>
        <begin position="1"/>
        <end position="18"/>
    </location>
</feature>
<accession>A0A2T9Y5P5</accession>
<evidence type="ECO:0000313" key="4">
    <source>
        <dbReference type="EMBL" id="PVU98226.1"/>
    </source>
</evidence>
<protein>
    <recommendedName>
        <fullName evidence="2">Inhibitor I9 domain-containing protein</fullName>
    </recommendedName>
</protein>
<dbReference type="Proteomes" id="UP000245699">
    <property type="component" value="Unassembled WGS sequence"/>
</dbReference>
<gene>
    <name evidence="4" type="ORF">BB559_001711</name>
    <name evidence="3" type="ORF">BB559_005940</name>
</gene>
<keyword evidence="5" id="KW-1185">Reference proteome</keyword>
<dbReference type="EMBL" id="MBFT01000712">
    <property type="protein sequence ID" value="PVU87653.1"/>
    <property type="molecule type" value="Genomic_DNA"/>
</dbReference>
<dbReference type="InterPro" id="IPR010259">
    <property type="entry name" value="S8pro/Inhibitor_I9"/>
</dbReference>